<dbReference type="AlphaFoldDB" id="A0A074ZFH9"/>
<organism evidence="3 4">
    <name type="scientific">Opisthorchis viverrini</name>
    <name type="common">Southeast Asian liver fluke</name>
    <dbReference type="NCBI Taxonomy" id="6198"/>
    <lineage>
        <taxon>Eukaryota</taxon>
        <taxon>Metazoa</taxon>
        <taxon>Spiralia</taxon>
        <taxon>Lophotrochozoa</taxon>
        <taxon>Platyhelminthes</taxon>
        <taxon>Trematoda</taxon>
        <taxon>Digenea</taxon>
        <taxon>Opisthorchiida</taxon>
        <taxon>Opisthorchiata</taxon>
        <taxon>Opisthorchiidae</taxon>
        <taxon>Opisthorchis</taxon>
    </lineage>
</organism>
<dbReference type="SUPFAM" id="SSF48445">
    <property type="entry name" value="14-3-3 protein"/>
    <property type="match status" value="1"/>
</dbReference>
<feature type="domain" description="14-3-3" evidence="2">
    <location>
        <begin position="140"/>
        <end position="366"/>
    </location>
</feature>
<evidence type="ECO:0000313" key="3">
    <source>
        <dbReference type="EMBL" id="KER26036.1"/>
    </source>
</evidence>
<dbReference type="PANTHER" id="PTHR18860">
    <property type="entry name" value="14-3-3 PROTEIN"/>
    <property type="match status" value="1"/>
</dbReference>
<dbReference type="InterPro" id="IPR000308">
    <property type="entry name" value="14-3-3"/>
</dbReference>
<dbReference type="CDD" id="cd08774">
    <property type="entry name" value="14-3-3"/>
    <property type="match status" value="1"/>
</dbReference>
<comment type="similarity">
    <text evidence="1">Belongs to the 14-3-3 family.</text>
</comment>
<sequence>MDFQILYGAYVGPLLEYANQVAYTGRTKDATLIERVQRAATRMVAGLKSVDYETRLAMLDLFPLEHLFMRIFTLASILPRAENIKSSATPFFTCERQPLTDKSKTDPGNLGKRLDPVYQSATNMVSDESWVVRENISDPEALLHIAKLAEHAERFTDMAAAMKKFTELKKPLSNDERNLFSVAYKNVVGARRSAWRVITSIKNKDSEDEKSPTNELRRKIENELEQVCKEVLNILEKNSLPSETTDDGLVFYHKMKGDYYRYLAEVQTGDKRNESVQKSHQAYEEATEKAKQSLSETHPIRLGLALNYSVFYYEIENSPDKACELAKSAFDNAISRLDQIKDDCGRRSVKLTSDPDLSQLLFAIRASASCLVHSFLHHYNHTGLLRFKSGIPNTNFPVNDGCSLQTSFYVISRILFLNDRTTSMSIFMEAAMLPPSPGEDGVERSVLKTAHSDRPVFGRSVRYKYF</sequence>
<dbReference type="Gene3D" id="1.20.190.20">
    <property type="entry name" value="14-3-3 domain"/>
    <property type="match status" value="1"/>
</dbReference>
<dbReference type="KEGG" id="ovi:T265_06616"/>
<dbReference type="Proteomes" id="UP000054324">
    <property type="component" value="Unassembled WGS sequence"/>
</dbReference>
<evidence type="ECO:0000259" key="2">
    <source>
        <dbReference type="SMART" id="SM00101"/>
    </source>
</evidence>
<protein>
    <recommendedName>
        <fullName evidence="2">14-3-3 domain-containing protein</fullName>
    </recommendedName>
</protein>
<evidence type="ECO:0000313" key="4">
    <source>
        <dbReference type="Proteomes" id="UP000054324"/>
    </source>
</evidence>
<reference evidence="3 4" key="1">
    <citation type="submission" date="2013-11" db="EMBL/GenBank/DDBJ databases">
        <title>Opisthorchis viverrini - life in the bile duct.</title>
        <authorList>
            <person name="Young N.D."/>
            <person name="Nagarajan N."/>
            <person name="Lin S.J."/>
            <person name="Korhonen P.K."/>
            <person name="Jex A.R."/>
            <person name="Hall R.S."/>
            <person name="Safavi-Hemami H."/>
            <person name="Kaewkong W."/>
            <person name="Bertrand D."/>
            <person name="Gao S."/>
            <person name="Seet Q."/>
            <person name="Wongkham S."/>
            <person name="Teh B.T."/>
            <person name="Wongkham C."/>
            <person name="Intapan P.M."/>
            <person name="Maleewong W."/>
            <person name="Yang X."/>
            <person name="Hu M."/>
            <person name="Wang Z."/>
            <person name="Hofmann A."/>
            <person name="Sternberg P.W."/>
            <person name="Tan P."/>
            <person name="Wang J."/>
            <person name="Gasser R.B."/>
        </authorList>
    </citation>
    <scope>NUCLEOTIDE SEQUENCE [LARGE SCALE GENOMIC DNA]</scope>
</reference>
<dbReference type="STRING" id="6198.A0A074ZFH9"/>
<keyword evidence="4" id="KW-1185">Reference proteome</keyword>
<dbReference type="InterPro" id="IPR036815">
    <property type="entry name" value="14-3-3_dom_sf"/>
</dbReference>
<dbReference type="SMART" id="SM00101">
    <property type="entry name" value="14_3_3"/>
    <property type="match status" value="1"/>
</dbReference>
<dbReference type="CTD" id="20320795"/>
<dbReference type="RefSeq" id="XP_009170193.1">
    <property type="nucleotide sequence ID" value="XM_009171929.1"/>
</dbReference>
<dbReference type="GeneID" id="20320795"/>
<accession>A0A074ZFH9</accession>
<evidence type="ECO:0000256" key="1">
    <source>
        <dbReference type="ARBA" id="ARBA00006141"/>
    </source>
</evidence>
<dbReference type="InterPro" id="IPR023410">
    <property type="entry name" value="14-3-3_domain"/>
</dbReference>
<dbReference type="OrthoDB" id="10260625at2759"/>
<gene>
    <name evidence="3" type="ORF">T265_06616</name>
</gene>
<dbReference type="EMBL" id="KL596758">
    <property type="protein sequence ID" value="KER26036.1"/>
    <property type="molecule type" value="Genomic_DNA"/>
</dbReference>
<proteinExistence type="inferred from homology"/>
<dbReference type="Pfam" id="PF00244">
    <property type="entry name" value="14-3-3"/>
    <property type="match status" value="1"/>
</dbReference>
<dbReference type="PRINTS" id="PR00305">
    <property type="entry name" value="1433ZETA"/>
</dbReference>
<name>A0A074ZFH9_OPIVI</name>